<feature type="compositionally biased region" description="Acidic residues" evidence="1">
    <location>
        <begin position="139"/>
        <end position="161"/>
    </location>
</feature>
<dbReference type="KEGG" id="bze:COCCADRAFT_28417"/>
<organism evidence="2 3">
    <name type="scientific">Cochliobolus carbonum (strain 26-R-13)</name>
    <name type="common">Maize leaf spot fungus</name>
    <name type="synonym">Bipolaris zeicola</name>
    <dbReference type="NCBI Taxonomy" id="930089"/>
    <lineage>
        <taxon>Eukaryota</taxon>
        <taxon>Fungi</taxon>
        <taxon>Dikarya</taxon>
        <taxon>Ascomycota</taxon>
        <taxon>Pezizomycotina</taxon>
        <taxon>Dothideomycetes</taxon>
        <taxon>Pleosporomycetidae</taxon>
        <taxon>Pleosporales</taxon>
        <taxon>Pleosporineae</taxon>
        <taxon>Pleosporaceae</taxon>
        <taxon>Bipolaris</taxon>
    </lineage>
</organism>
<proteinExistence type="predicted"/>
<dbReference type="GeneID" id="19146392"/>
<dbReference type="OrthoDB" id="4788824at2759"/>
<keyword evidence="3" id="KW-1185">Reference proteome</keyword>
<evidence type="ECO:0000313" key="2">
    <source>
        <dbReference type="EMBL" id="EUC30743.1"/>
    </source>
</evidence>
<feature type="region of interest" description="Disordered" evidence="1">
    <location>
        <begin position="118"/>
        <end position="161"/>
    </location>
</feature>
<dbReference type="AlphaFoldDB" id="W6XYE0"/>
<dbReference type="HOGENOM" id="CLU_1643409_0_0_1"/>
<dbReference type="Proteomes" id="UP000053841">
    <property type="component" value="Unassembled WGS sequence"/>
</dbReference>
<dbReference type="RefSeq" id="XP_007714947.1">
    <property type="nucleotide sequence ID" value="XM_007716757.1"/>
</dbReference>
<name>W6XYE0_COCC2</name>
<evidence type="ECO:0000313" key="3">
    <source>
        <dbReference type="Proteomes" id="UP000053841"/>
    </source>
</evidence>
<accession>W6XYE0</accession>
<gene>
    <name evidence="2" type="ORF">COCCADRAFT_28417</name>
</gene>
<dbReference type="EMBL" id="KI964689">
    <property type="protein sequence ID" value="EUC30743.1"/>
    <property type="molecule type" value="Genomic_DNA"/>
</dbReference>
<evidence type="ECO:0000256" key="1">
    <source>
        <dbReference type="SAM" id="MobiDB-lite"/>
    </source>
</evidence>
<protein>
    <submittedName>
        <fullName evidence="2">Uncharacterized protein</fullName>
    </submittedName>
</protein>
<sequence>MMKPEYGLRVNVQFGDFGSAMVGHRKFCDTCCLVQAYLNRSSFPDKMCTKDKLNDSRCTTCAHFGRPWCSWTPGLPSLRTLRWSASSPEQVILVQKTLSILVRLPKVEIPPEKQSFTLQLRGLEDIHEEDDGGDRQGSEDEDEDENEVDDEGDDEDEFEGV</sequence>
<reference evidence="2 3" key="1">
    <citation type="journal article" date="2013" name="PLoS Genet.">
        <title>Comparative genome structure, secondary metabolite, and effector coding capacity across Cochliobolus pathogens.</title>
        <authorList>
            <person name="Condon B.J."/>
            <person name="Leng Y."/>
            <person name="Wu D."/>
            <person name="Bushley K.E."/>
            <person name="Ohm R.A."/>
            <person name="Otillar R."/>
            <person name="Martin J."/>
            <person name="Schackwitz W."/>
            <person name="Grimwood J."/>
            <person name="MohdZainudin N."/>
            <person name="Xue C."/>
            <person name="Wang R."/>
            <person name="Manning V.A."/>
            <person name="Dhillon B."/>
            <person name="Tu Z.J."/>
            <person name="Steffenson B.J."/>
            <person name="Salamov A."/>
            <person name="Sun H."/>
            <person name="Lowry S."/>
            <person name="LaButti K."/>
            <person name="Han J."/>
            <person name="Copeland A."/>
            <person name="Lindquist E."/>
            <person name="Barry K."/>
            <person name="Schmutz J."/>
            <person name="Baker S.E."/>
            <person name="Ciuffetti L.M."/>
            <person name="Grigoriev I.V."/>
            <person name="Zhong S."/>
            <person name="Turgeon B.G."/>
        </authorList>
    </citation>
    <scope>NUCLEOTIDE SEQUENCE [LARGE SCALE GENOMIC DNA]</scope>
    <source>
        <strain evidence="2 3">26-R-13</strain>
    </source>
</reference>